<evidence type="ECO:0000313" key="2">
    <source>
        <dbReference type="EMBL" id="KJF17512.1"/>
    </source>
</evidence>
<evidence type="ECO:0000313" key="3">
    <source>
        <dbReference type="Proteomes" id="UP000032360"/>
    </source>
</evidence>
<organism evidence="2 3">
    <name type="scientific">Acidithrix ferrooxidans</name>
    <dbReference type="NCBI Taxonomy" id="1280514"/>
    <lineage>
        <taxon>Bacteria</taxon>
        <taxon>Bacillati</taxon>
        <taxon>Actinomycetota</taxon>
        <taxon>Acidimicrobiia</taxon>
        <taxon>Acidimicrobiales</taxon>
        <taxon>Acidimicrobiaceae</taxon>
        <taxon>Acidithrix</taxon>
    </lineage>
</organism>
<accession>A0A0D8HIC0</accession>
<dbReference type="EMBL" id="JXYS01000037">
    <property type="protein sequence ID" value="KJF17512.1"/>
    <property type="molecule type" value="Genomic_DNA"/>
</dbReference>
<dbReference type="RefSeq" id="WP_152625942.1">
    <property type="nucleotide sequence ID" value="NZ_JXYS01000037.1"/>
</dbReference>
<keyword evidence="1" id="KW-0472">Membrane</keyword>
<gene>
    <name evidence="2" type="ORF">AXFE_16320</name>
</gene>
<dbReference type="Proteomes" id="UP000032360">
    <property type="component" value="Unassembled WGS sequence"/>
</dbReference>
<proteinExistence type="predicted"/>
<keyword evidence="3" id="KW-1185">Reference proteome</keyword>
<keyword evidence="1" id="KW-0812">Transmembrane</keyword>
<name>A0A0D8HIC0_9ACTN</name>
<keyword evidence="1" id="KW-1133">Transmembrane helix</keyword>
<sequence length="184" mass="19971">MTNGLRQKGLVAGTIVLVILLLGFTFVTYNGFGTSADTQINPVQIEAQPKANFPEKIKTTATTHRTNILKYRTSGSVSVGLPNFSGDLSVVFKGTFAEDPNSKFRLAVDGVPTPFGTLTLRTSNVMVQTAKNYILRGNVTQFSSRFVRMQLTSANGLKYIAVLHDFVNGIANTFTGIFFLAPRG</sequence>
<reference evidence="2 3" key="1">
    <citation type="submission" date="2015-01" db="EMBL/GenBank/DDBJ databases">
        <title>Draft genome of the acidophilic iron oxidizer Acidithrix ferrooxidans strain Py-F3.</title>
        <authorList>
            <person name="Poehlein A."/>
            <person name="Eisen S."/>
            <person name="Schloemann M."/>
            <person name="Johnson B.D."/>
            <person name="Daniel R."/>
            <person name="Muehling M."/>
        </authorList>
    </citation>
    <scope>NUCLEOTIDE SEQUENCE [LARGE SCALE GENOMIC DNA]</scope>
    <source>
        <strain evidence="2 3">Py-F3</strain>
    </source>
</reference>
<evidence type="ECO:0000256" key="1">
    <source>
        <dbReference type="SAM" id="Phobius"/>
    </source>
</evidence>
<dbReference type="STRING" id="1280514.AXFE_16320"/>
<protein>
    <submittedName>
        <fullName evidence="2">Uncharacterized protein</fullName>
    </submittedName>
</protein>
<dbReference type="AlphaFoldDB" id="A0A0D8HIC0"/>
<feature type="transmembrane region" description="Helical" evidence="1">
    <location>
        <begin position="9"/>
        <end position="32"/>
    </location>
</feature>
<comment type="caution">
    <text evidence="2">The sequence shown here is derived from an EMBL/GenBank/DDBJ whole genome shotgun (WGS) entry which is preliminary data.</text>
</comment>